<comment type="similarity">
    <text evidence="2 11">Belongs to the mitochondrial carrier (TC 2.A.29) family.</text>
</comment>
<keyword evidence="6" id="KW-0999">Mitochondrion inner membrane</keyword>
<sequence>MDKLQDVHHHQDQKAIGRYSNFIVPIAAGAIAGMTVDVFFYPIDTLKTRLQARQGFLSSGGFNGLYKGLGSVAAGSAPGAALFFLSYEHSKSSILPTLAPSLSSPMVHMISASIGEIAACLIRVPTEIVKQRQQTSVYGSKTSSAHALQLIIRQGGLKSLYQGFGITVFREVPFSIIQFPLYEALKTYAIQYRKSTSDPLPSPIAALCGSFAGATAAALTTPLDVIKTRVMLAQQTSHNKIKLQLILRQLYQEEGWSALWKGVLPRTIWIGLGGAVFLGCYELSVNQIRLLVN</sequence>
<feature type="repeat" description="Solcar" evidence="10">
    <location>
        <begin position="200"/>
        <end position="287"/>
    </location>
</feature>
<evidence type="ECO:0000256" key="2">
    <source>
        <dbReference type="ARBA" id="ARBA00006375"/>
    </source>
</evidence>
<evidence type="ECO:0000313" key="14">
    <source>
        <dbReference type="Proteomes" id="UP000765509"/>
    </source>
</evidence>
<accession>A0A9Q3CIA0</accession>
<comment type="caution">
    <text evidence="13">The sequence shown here is derived from an EMBL/GenBank/DDBJ whole genome shotgun (WGS) entry which is preliminary data.</text>
</comment>
<dbReference type="OrthoDB" id="415315at2759"/>
<evidence type="ECO:0000256" key="6">
    <source>
        <dbReference type="ARBA" id="ARBA00022792"/>
    </source>
</evidence>
<dbReference type="PANTHER" id="PTHR45667">
    <property type="entry name" value="S-ADENOSYLMETHIONINE MITOCHONDRIAL CARRIER PROTEIN"/>
    <property type="match status" value="1"/>
</dbReference>
<proteinExistence type="inferred from homology"/>
<dbReference type="GO" id="GO:0005743">
    <property type="term" value="C:mitochondrial inner membrane"/>
    <property type="evidence" value="ECO:0007669"/>
    <property type="project" value="UniProtKB-SubCell"/>
</dbReference>
<dbReference type="AlphaFoldDB" id="A0A9Q3CIA0"/>
<keyword evidence="3 11" id="KW-0813">Transport</keyword>
<keyword evidence="9 10" id="KW-0472">Membrane</keyword>
<evidence type="ECO:0000256" key="3">
    <source>
        <dbReference type="ARBA" id="ARBA00022448"/>
    </source>
</evidence>
<name>A0A9Q3CIA0_9BASI</name>
<reference evidence="13" key="1">
    <citation type="submission" date="2021-03" db="EMBL/GenBank/DDBJ databases">
        <title>Draft genome sequence of rust myrtle Austropuccinia psidii MF-1, a brazilian biotype.</title>
        <authorList>
            <person name="Quecine M.C."/>
            <person name="Pachon D.M.R."/>
            <person name="Bonatelli M.L."/>
            <person name="Correr F.H."/>
            <person name="Franceschini L.M."/>
            <person name="Leite T.F."/>
            <person name="Margarido G.R.A."/>
            <person name="Almeida C.A."/>
            <person name="Ferrarezi J.A."/>
            <person name="Labate C.A."/>
        </authorList>
    </citation>
    <scope>NUCLEOTIDE SEQUENCE</scope>
    <source>
        <strain evidence="13">MF-1</strain>
    </source>
</reference>
<evidence type="ECO:0000256" key="1">
    <source>
        <dbReference type="ARBA" id="ARBA00004448"/>
    </source>
</evidence>
<feature type="transmembrane region" description="Helical" evidence="12">
    <location>
        <begin position="22"/>
        <end position="43"/>
    </location>
</feature>
<dbReference type="InterPro" id="IPR018108">
    <property type="entry name" value="MCP_transmembrane"/>
</dbReference>
<dbReference type="Pfam" id="PF00153">
    <property type="entry name" value="Mito_carr"/>
    <property type="match status" value="4"/>
</dbReference>
<gene>
    <name evidence="13" type="ORF">O181_022792</name>
</gene>
<feature type="repeat" description="Solcar" evidence="10">
    <location>
        <begin position="103"/>
        <end position="188"/>
    </location>
</feature>
<dbReference type="PROSITE" id="PS50920">
    <property type="entry name" value="SOLCAR"/>
    <property type="match status" value="3"/>
</dbReference>
<evidence type="ECO:0000256" key="4">
    <source>
        <dbReference type="ARBA" id="ARBA00022692"/>
    </source>
</evidence>
<feature type="repeat" description="Solcar" evidence="10">
    <location>
        <begin position="20"/>
        <end position="93"/>
    </location>
</feature>
<keyword evidence="5" id="KW-0677">Repeat</keyword>
<dbReference type="SUPFAM" id="SSF103506">
    <property type="entry name" value="Mitochondrial carrier"/>
    <property type="match status" value="1"/>
</dbReference>
<organism evidence="13 14">
    <name type="scientific">Austropuccinia psidii MF-1</name>
    <dbReference type="NCBI Taxonomy" id="1389203"/>
    <lineage>
        <taxon>Eukaryota</taxon>
        <taxon>Fungi</taxon>
        <taxon>Dikarya</taxon>
        <taxon>Basidiomycota</taxon>
        <taxon>Pucciniomycotina</taxon>
        <taxon>Pucciniomycetes</taxon>
        <taxon>Pucciniales</taxon>
        <taxon>Sphaerophragmiaceae</taxon>
        <taxon>Austropuccinia</taxon>
    </lineage>
</organism>
<evidence type="ECO:0008006" key="15">
    <source>
        <dbReference type="Google" id="ProtNLM"/>
    </source>
</evidence>
<evidence type="ECO:0000256" key="12">
    <source>
        <dbReference type="SAM" id="Phobius"/>
    </source>
</evidence>
<dbReference type="Proteomes" id="UP000765509">
    <property type="component" value="Unassembled WGS sequence"/>
</dbReference>
<dbReference type="Gene3D" id="1.50.40.10">
    <property type="entry name" value="Mitochondrial carrier domain"/>
    <property type="match status" value="1"/>
</dbReference>
<comment type="subcellular location">
    <subcellularLocation>
        <location evidence="1">Mitochondrion inner membrane</location>
        <topology evidence="1">Multi-pass membrane protein</topology>
    </subcellularLocation>
</comment>
<keyword evidence="7 12" id="KW-1133">Transmembrane helix</keyword>
<dbReference type="FunFam" id="1.50.40.10:FF:000018">
    <property type="entry name" value="S-adenosylmethionine mitochondrial carrier protein-like"/>
    <property type="match status" value="1"/>
</dbReference>
<protein>
    <recommendedName>
        <fullName evidence="15">S-adenosylmethionine transporter</fullName>
    </recommendedName>
</protein>
<dbReference type="InterPro" id="IPR023395">
    <property type="entry name" value="MCP_dom_sf"/>
</dbReference>
<evidence type="ECO:0000256" key="9">
    <source>
        <dbReference type="ARBA" id="ARBA00023136"/>
    </source>
</evidence>
<evidence type="ECO:0000313" key="13">
    <source>
        <dbReference type="EMBL" id="MBW0483077.1"/>
    </source>
</evidence>
<evidence type="ECO:0000256" key="10">
    <source>
        <dbReference type="PROSITE-ProRule" id="PRU00282"/>
    </source>
</evidence>
<evidence type="ECO:0000256" key="8">
    <source>
        <dbReference type="ARBA" id="ARBA00023128"/>
    </source>
</evidence>
<evidence type="ECO:0000256" key="5">
    <source>
        <dbReference type="ARBA" id="ARBA00022737"/>
    </source>
</evidence>
<evidence type="ECO:0000256" key="11">
    <source>
        <dbReference type="RuleBase" id="RU000488"/>
    </source>
</evidence>
<keyword evidence="4 10" id="KW-0812">Transmembrane</keyword>
<keyword evidence="8" id="KW-0496">Mitochondrion</keyword>
<keyword evidence="14" id="KW-1185">Reference proteome</keyword>
<evidence type="ECO:0000256" key="7">
    <source>
        <dbReference type="ARBA" id="ARBA00022989"/>
    </source>
</evidence>
<dbReference type="EMBL" id="AVOT02007067">
    <property type="protein sequence ID" value="MBW0483077.1"/>
    <property type="molecule type" value="Genomic_DNA"/>
</dbReference>